<evidence type="ECO:0000313" key="11">
    <source>
        <dbReference type="EMBL" id="QHI72453.1"/>
    </source>
</evidence>
<keyword evidence="5 10" id="KW-0375">Hydrogen ion transport</keyword>
<dbReference type="GO" id="GO:0005524">
    <property type="term" value="F:ATP binding"/>
    <property type="evidence" value="ECO:0007669"/>
    <property type="project" value="UniProtKB-UniRule"/>
</dbReference>
<keyword evidence="4 10" id="KW-0813">Transport</keyword>
<keyword evidence="7 10" id="KW-0472">Membrane</keyword>
<dbReference type="Pfam" id="PF00231">
    <property type="entry name" value="ATP-synt"/>
    <property type="match status" value="1"/>
</dbReference>
<comment type="similarity">
    <text evidence="3 10">Belongs to the ATPase gamma chain family.</text>
</comment>
<dbReference type="RefSeq" id="WP_162362222.1">
    <property type="nucleotide sequence ID" value="NZ_CP047591.1"/>
</dbReference>
<comment type="subunit">
    <text evidence="10">F-type ATPases have 2 components, CF(1) - the catalytic core - and CF(0) - the membrane proton channel. CF(1) has five subunits: alpha(3), beta(3), gamma(1), delta(1), epsilon(1). CF(0) has three main subunits: a, b and c.</text>
</comment>
<dbReference type="KEGG" id="amic:Ami3637_08630"/>
<protein>
    <recommendedName>
        <fullName evidence="10">ATP synthase gamma chain</fullName>
    </recommendedName>
    <alternativeName>
        <fullName evidence="10">ATP synthase F1 sector gamma subunit</fullName>
    </alternativeName>
    <alternativeName>
        <fullName evidence="10">F-ATPase gamma subunit</fullName>
    </alternativeName>
</protein>
<proteinExistence type="inferred from homology"/>
<dbReference type="InterPro" id="IPR035968">
    <property type="entry name" value="ATP_synth_F1_ATPase_gsu"/>
</dbReference>
<evidence type="ECO:0000256" key="9">
    <source>
        <dbReference type="ARBA" id="ARBA00023310"/>
    </source>
</evidence>
<dbReference type="NCBIfam" id="TIGR01146">
    <property type="entry name" value="ATPsyn_F1gamma"/>
    <property type="match status" value="1"/>
</dbReference>
<evidence type="ECO:0000256" key="5">
    <source>
        <dbReference type="ARBA" id="ARBA00022781"/>
    </source>
</evidence>
<dbReference type="PANTHER" id="PTHR11693:SF22">
    <property type="entry name" value="ATP SYNTHASE SUBUNIT GAMMA, MITOCHONDRIAL"/>
    <property type="match status" value="1"/>
</dbReference>
<keyword evidence="10" id="KW-1003">Cell membrane</keyword>
<dbReference type="GO" id="GO:0005886">
    <property type="term" value="C:plasma membrane"/>
    <property type="evidence" value="ECO:0007669"/>
    <property type="project" value="UniProtKB-SubCell"/>
</dbReference>
<keyword evidence="12" id="KW-1185">Reference proteome</keyword>
<dbReference type="SUPFAM" id="SSF52943">
    <property type="entry name" value="ATP synthase (F1-ATPase), gamma subunit"/>
    <property type="match status" value="1"/>
</dbReference>
<evidence type="ECO:0000256" key="1">
    <source>
        <dbReference type="ARBA" id="ARBA00003456"/>
    </source>
</evidence>
<keyword evidence="6 10" id="KW-0406">Ion transport</keyword>
<comment type="subcellular location">
    <subcellularLocation>
        <location evidence="10">Cell membrane</location>
        <topology evidence="10">Peripheral membrane protein</topology>
    </subcellularLocation>
    <subcellularLocation>
        <location evidence="2">Membrane</location>
        <topology evidence="2">Peripheral membrane protein</topology>
    </subcellularLocation>
</comment>
<dbReference type="GO" id="GO:0046933">
    <property type="term" value="F:proton-transporting ATP synthase activity, rotational mechanism"/>
    <property type="evidence" value="ECO:0007669"/>
    <property type="project" value="UniProtKB-UniRule"/>
</dbReference>
<dbReference type="PRINTS" id="PR00126">
    <property type="entry name" value="ATPASEGAMMA"/>
</dbReference>
<evidence type="ECO:0000256" key="2">
    <source>
        <dbReference type="ARBA" id="ARBA00004170"/>
    </source>
</evidence>
<dbReference type="InterPro" id="IPR000131">
    <property type="entry name" value="ATP_synth_F1_gsu"/>
</dbReference>
<dbReference type="PANTHER" id="PTHR11693">
    <property type="entry name" value="ATP SYNTHASE GAMMA CHAIN"/>
    <property type="match status" value="1"/>
</dbReference>
<evidence type="ECO:0000256" key="6">
    <source>
        <dbReference type="ARBA" id="ARBA00023065"/>
    </source>
</evidence>
<evidence type="ECO:0000256" key="7">
    <source>
        <dbReference type="ARBA" id="ARBA00023136"/>
    </source>
</evidence>
<dbReference type="Proteomes" id="UP000463883">
    <property type="component" value="Chromosome"/>
</dbReference>
<keyword evidence="8 10" id="KW-0139">CF(1)</keyword>
<dbReference type="EMBL" id="CP047591">
    <property type="protein sequence ID" value="QHI72453.1"/>
    <property type="molecule type" value="Genomic_DNA"/>
</dbReference>
<accession>A0A6P1MGZ3</accession>
<organism evidence="11 12">
    <name type="scientific">Aminipila terrae</name>
    <dbReference type="NCBI Taxonomy" id="2697030"/>
    <lineage>
        <taxon>Bacteria</taxon>
        <taxon>Bacillati</taxon>
        <taxon>Bacillota</taxon>
        <taxon>Clostridia</taxon>
        <taxon>Peptostreptococcales</taxon>
        <taxon>Anaerovoracaceae</taxon>
        <taxon>Aminipila</taxon>
    </lineage>
</organism>
<dbReference type="GO" id="GO:0045259">
    <property type="term" value="C:proton-transporting ATP synthase complex"/>
    <property type="evidence" value="ECO:0007669"/>
    <property type="project" value="UniProtKB-KW"/>
</dbReference>
<dbReference type="Gene3D" id="1.10.287.80">
    <property type="entry name" value="ATP synthase, gamma subunit, helix hairpin domain"/>
    <property type="match status" value="1"/>
</dbReference>
<evidence type="ECO:0000313" key="12">
    <source>
        <dbReference type="Proteomes" id="UP000463883"/>
    </source>
</evidence>
<gene>
    <name evidence="10 11" type="primary">atpG</name>
    <name evidence="11" type="ORF">Ami3637_08630</name>
</gene>
<keyword evidence="9 10" id="KW-0066">ATP synthesis</keyword>
<dbReference type="CDD" id="cd12151">
    <property type="entry name" value="F1-ATPase_gamma"/>
    <property type="match status" value="1"/>
</dbReference>
<evidence type="ECO:0000256" key="8">
    <source>
        <dbReference type="ARBA" id="ARBA00023196"/>
    </source>
</evidence>
<dbReference type="PROSITE" id="PS00153">
    <property type="entry name" value="ATPASE_GAMMA"/>
    <property type="match status" value="1"/>
</dbReference>
<name>A0A6P1MGZ3_9FIRM</name>
<sequence length="288" mass="32602">MASNNMQDIKRRIKSVTSTEHITSAMKLVSAAKLRRAKATFEKTTEYFHYITESIADIFNNISDAPEQYLAGSREIKTTCYIIVTSNRGLCGGFNSNIIKQAEAEIKADPEKPVIVAVGTKGKEYFAKRGYDIYSEYSEAPESISFLETKQISRPIIDMYNSGEIDEVVIIYTSFKNSMEQEVKRETLLPIDIKNDPEVIKHDREVEYEPSVEAVFEYLIPKYVEIKVYGAIVESATCEHAARRMAMENATDNAREMLENLSLFYNRARQAAITDEIIEIVAGAEAQK</sequence>
<evidence type="ECO:0000256" key="10">
    <source>
        <dbReference type="HAMAP-Rule" id="MF_00815"/>
    </source>
</evidence>
<reference evidence="11 12" key="1">
    <citation type="submission" date="2020-01" db="EMBL/GenBank/DDBJ databases">
        <title>Genomic analysis of Aminipila sp. CBA3637.</title>
        <authorList>
            <person name="Kim Y.B."/>
            <person name="Roh S.W."/>
        </authorList>
    </citation>
    <scope>NUCLEOTIDE SEQUENCE [LARGE SCALE GENOMIC DNA]</scope>
    <source>
        <strain evidence="11 12">CBA3637</strain>
    </source>
</reference>
<dbReference type="HAMAP" id="MF_00815">
    <property type="entry name" value="ATP_synth_gamma_bact"/>
    <property type="match status" value="1"/>
</dbReference>
<evidence type="ECO:0000256" key="3">
    <source>
        <dbReference type="ARBA" id="ARBA00007681"/>
    </source>
</evidence>
<dbReference type="InterPro" id="IPR023632">
    <property type="entry name" value="ATP_synth_F1_gsu_CS"/>
</dbReference>
<comment type="function">
    <text evidence="1 10">Produces ATP from ADP in the presence of a proton gradient across the membrane. The gamma chain is believed to be important in regulating ATPase activity and the flow of protons through the CF(0) complex.</text>
</comment>
<dbReference type="AlphaFoldDB" id="A0A6P1MGZ3"/>
<evidence type="ECO:0000256" key="4">
    <source>
        <dbReference type="ARBA" id="ARBA00022448"/>
    </source>
</evidence>
<dbReference type="GO" id="GO:0042777">
    <property type="term" value="P:proton motive force-driven plasma membrane ATP synthesis"/>
    <property type="evidence" value="ECO:0007669"/>
    <property type="project" value="UniProtKB-UniRule"/>
</dbReference>
<dbReference type="Gene3D" id="3.40.1380.10">
    <property type="match status" value="1"/>
</dbReference>